<dbReference type="Pfam" id="PF00400">
    <property type="entry name" value="WD40"/>
    <property type="match status" value="1"/>
</dbReference>
<dbReference type="PROSITE" id="PS50082">
    <property type="entry name" value="WD_REPEATS_2"/>
    <property type="match status" value="8"/>
</dbReference>
<name>A0ABR4N0G7_9FUNG</name>
<gene>
    <name evidence="7" type="primary">DIP2</name>
    <name evidence="7" type="ORF">HK105_207483</name>
</gene>
<evidence type="ECO:0000259" key="6">
    <source>
        <dbReference type="Pfam" id="PF04003"/>
    </source>
</evidence>
<dbReference type="PANTHER" id="PTHR19853">
    <property type="entry name" value="WD REPEAT CONTAINING PROTEIN 3 WDR3"/>
    <property type="match status" value="1"/>
</dbReference>
<feature type="repeat" description="WD" evidence="4">
    <location>
        <begin position="230"/>
        <end position="271"/>
    </location>
</feature>
<feature type="repeat" description="WD" evidence="4">
    <location>
        <begin position="186"/>
        <end position="229"/>
    </location>
</feature>
<dbReference type="PROSITE" id="PS50294">
    <property type="entry name" value="WD_REPEATS_REGION"/>
    <property type="match status" value="7"/>
</dbReference>
<comment type="similarity">
    <text evidence="3">Belongs to the WD repeat WDR3/UTP12 family.</text>
</comment>
<evidence type="ECO:0000256" key="4">
    <source>
        <dbReference type="PROSITE-ProRule" id="PRU00221"/>
    </source>
</evidence>
<feature type="compositionally biased region" description="Basic and acidic residues" evidence="5">
    <location>
        <begin position="759"/>
        <end position="777"/>
    </location>
</feature>
<evidence type="ECO:0000313" key="7">
    <source>
        <dbReference type="EMBL" id="KAL2913028.1"/>
    </source>
</evidence>
<feature type="repeat" description="WD" evidence="4">
    <location>
        <begin position="144"/>
        <end position="177"/>
    </location>
</feature>
<comment type="caution">
    <text evidence="7">The sequence shown here is derived from an EMBL/GenBank/DDBJ whole genome shotgun (WGS) entry which is preliminary data.</text>
</comment>
<sequence>MGVKLYLRYRQQPAFGVIASTGCNVLFDAAGAAAAGASAARQPRPPAGSSPAAAAAAGAHVFAPQLDAIGVVHLKQGLQLAALREDGLVAQATRIALDPSGTLLAAGCHKQPRRLDPLPPPPPRYSDGSIRIWDTRSHACVVTFNGHRAPVSALAFDALGARLASGSADTDIVLWDVVAETGLFRLRGHKDQVTCLRFLSKNGLDHIVSGSKDTLVKFWDLATKHCVETLVTHRGEVWALDLLPDESMLLTGAADGQIRVWSVDAAALAAKLDAAQDASAPLAPAVHLRGVLERQSKERILTLKVDSRGAFIGVQGADRLVEIFQIRSEAEALKRINRRRRKQKRDAAADAAPDGDDAAEAAASLADRFAKAAVVRCSAKAVSFDLLAPAKASAALRIVCALANNSIEAYEYATSPDAPADSPVRLLSTVDHAGHRSDIRAIALSSDDDLLLTGSNDLVKVWSARTRQCLKSMASGYVLCCAFLPGNKHIIVGTKTGELQLFDLPSSSLLESVQAHSGPVWSLQVRADKAGVISGSQDKEVKVWDLRLKQDDQYSKITKRPTLVHTRSLKMSDDVLCVRQSPDGRLLAVALLDCTIKVFYYDTLKFFIALYGHKLPVISMDISFDSTLIATASSDKSVKIWGLDFGDCHKSLHAHEDSVMACQFVWGTHYLFTASKDKTIKYWDADKSLLPRGFLAHALLARQQQFEQIMRLEGHHGEVWALAIAKYGNFVVSGSHDRSIRIWEKTDDQFTIEEERERELEERQEREAAALEAREDQPVGSGAPGAEDGADPEVREVGAAGTKTADTLKAGEKIMEALAVWEKERGDFDKYERLRVSNPNVAPPPRSPYVIATGKPDMLPEEYVLHVVSQIRSSHLDEALLVLPFALVIQLLTCVAMWIEKGWNTRLTSRIMFFLLQTHHHELSSTRALRPVLERIRGATRASLKQERDRIGYNLAGIKFLQQEYDARHSSFFGDEEDGVGGLGSAAAGAAAAAADGPSGKDSKKKRKRHIKVVS</sequence>
<feature type="repeat" description="WD" evidence="4">
    <location>
        <begin position="432"/>
        <end position="472"/>
    </location>
</feature>
<dbReference type="InterPro" id="IPR051570">
    <property type="entry name" value="TBC1_cilium_biogenesis"/>
</dbReference>
<protein>
    <submittedName>
        <fullName evidence="7">Beta transducin</fullName>
    </submittedName>
</protein>
<dbReference type="InterPro" id="IPR036322">
    <property type="entry name" value="WD40_repeat_dom_sf"/>
</dbReference>
<dbReference type="CDD" id="cd00200">
    <property type="entry name" value="WD40"/>
    <property type="match status" value="2"/>
</dbReference>
<dbReference type="InterPro" id="IPR019775">
    <property type="entry name" value="WD40_repeat_CS"/>
</dbReference>
<evidence type="ECO:0000256" key="5">
    <source>
        <dbReference type="SAM" id="MobiDB-lite"/>
    </source>
</evidence>
<feature type="region of interest" description="Disordered" evidence="5">
    <location>
        <begin position="991"/>
        <end position="1015"/>
    </location>
</feature>
<dbReference type="InterPro" id="IPR007148">
    <property type="entry name" value="SSU_processome_Utp12"/>
</dbReference>
<dbReference type="PRINTS" id="PR00320">
    <property type="entry name" value="GPROTEINBRPT"/>
</dbReference>
<evidence type="ECO:0000313" key="8">
    <source>
        <dbReference type="Proteomes" id="UP001527925"/>
    </source>
</evidence>
<accession>A0ABR4N0G7</accession>
<dbReference type="SUPFAM" id="SSF50978">
    <property type="entry name" value="WD40 repeat-like"/>
    <property type="match status" value="2"/>
</dbReference>
<dbReference type="InterPro" id="IPR001680">
    <property type="entry name" value="WD40_rpt"/>
</dbReference>
<dbReference type="PROSITE" id="PS51257">
    <property type="entry name" value="PROKAR_LIPOPROTEIN"/>
    <property type="match status" value="1"/>
</dbReference>
<feature type="repeat" description="WD" evidence="4">
    <location>
        <begin position="652"/>
        <end position="684"/>
    </location>
</feature>
<feature type="repeat" description="WD" evidence="4">
    <location>
        <begin position="513"/>
        <end position="547"/>
    </location>
</feature>
<feature type="compositionally biased region" description="Basic residues" evidence="5">
    <location>
        <begin position="1003"/>
        <end position="1015"/>
    </location>
</feature>
<dbReference type="SMART" id="SM00320">
    <property type="entry name" value="WD40"/>
    <property type="match status" value="10"/>
</dbReference>
<feature type="domain" description="Small-subunit processome Utp12" evidence="6">
    <location>
        <begin position="860"/>
        <end position="963"/>
    </location>
</feature>
<evidence type="ECO:0000256" key="1">
    <source>
        <dbReference type="ARBA" id="ARBA00022574"/>
    </source>
</evidence>
<dbReference type="Proteomes" id="UP001527925">
    <property type="component" value="Unassembled WGS sequence"/>
</dbReference>
<reference evidence="7 8" key="1">
    <citation type="submission" date="2023-09" db="EMBL/GenBank/DDBJ databases">
        <title>Pangenome analysis of Batrachochytrium dendrobatidis and related Chytrids.</title>
        <authorList>
            <person name="Yacoub M.N."/>
            <person name="Stajich J.E."/>
            <person name="James T.Y."/>
        </authorList>
    </citation>
    <scope>NUCLEOTIDE SEQUENCE [LARGE SCALE GENOMIC DNA]</scope>
    <source>
        <strain evidence="7 8">JEL0888</strain>
    </source>
</reference>
<feature type="repeat" description="WD" evidence="4">
    <location>
        <begin position="712"/>
        <end position="744"/>
    </location>
</feature>
<evidence type="ECO:0000256" key="2">
    <source>
        <dbReference type="ARBA" id="ARBA00022737"/>
    </source>
</evidence>
<dbReference type="Pfam" id="PF25172">
    <property type="entry name" value="Beta-prop_WDR3_2nd"/>
    <property type="match status" value="1"/>
</dbReference>
<dbReference type="Pfam" id="PF04003">
    <property type="entry name" value="Utp12"/>
    <property type="match status" value="1"/>
</dbReference>
<feature type="region of interest" description="Disordered" evidence="5">
    <location>
        <begin position="759"/>
        <end position="793"/>
    </location>
</feature>
<dbReference type="Pfam" id="PF25173">
    <property type="entry name" value="Beta-prop_WDR3_1st"/>
    <property type="match status" value="1"/>
</dbReference>
<dbReference type="EMBL" id="JADGIZ020000053">
    <property type="protein sequence ID" value="KAL2913028.1"/>
    <property type="molecule type" value="Genomic_DNA"/>
</dbReference>
<organism evidence="7 8">
    <name type="scientific">Polyrhizophydium stewartii</name>
    <dbReference type="NCBI Taxonomy" id="2732419"/>
    <lineage>
        <taxon>Eukaryota</taxon>
        <taxon>Fungi</taxon>
        <taxon>Fungi incertae sedis</taxon>
        <taxon>Chytridiomycota</taxon>
        <taxon>Chytridiomycota incertae sedis</taxon>
        <taxon>Chytridiomycetes</taxon>
        <taxon>Rhizophydiales</taxon>
        <taxon>Rhizophydiales incertae sedis</taxon>
        <taxon>Polyrhizophydium</taxon>
    </lineage>
</organism>
<feature type="repeat" description="WD" evidence="4">
    <location>
        <begin position="610"/>
        <end position="651"/>
    </location>
</feature>
<keyword evidence="1 4" id="KW-0853">WD repeat</keyword>
<dbReference type="InterPro" id="IPR015943">
    <property type="entry name" value="WD40/YVTN_repeat-like_dom_sf"/>
</dbReference>
<proteinExistence type="inferred from homology"/>
<keyword evidence="8" id="KW-1185">Reference proteome</keyword>
<feature type="compositionally biased region" description="Low complexity" evidence="5">
    <location>
        <begin position="991"/>
        <end position="1000"/>
    </location>
</feature>
<dbReference type="PROSITE" id="PS00678">
    <property type="entry name" value="WD_REPEATS_1"/>
    <property type="match status" value="3"/>
</dbReference>
<dbReference type="PANTHER" id="PTHR19853:SF0">
    <property type="entry name" value="WD REPEAT-CONTAINING PROTEIN 3"/>
    <property type="match status" value="1"/>
</dbReference>
<evidence type="ECO:0000256" key="3">
    <source>
        <dbReference type="ARBA" id="ARBA00038229"/>
    </source>
</evidence>
<dbReference type="Gene3D" id="2.130.10.10">
    <property type="entry name" value="YVTN repeat-like/Quinoprotein amine dehydrogenase"/>
    <property type="match status" value="4"/>
</dbReference>
<dbReference type="InterPro" id="IPR020472">
    <property type="entry name" value="WD40_PAC1"/>
</dbReference>
<keyword evidence="2" id="KW-0677">Repeat</keyword>